<evidence type="ECO:0000256" key="1">
    <source>
        <dbReference type="SAM" id="MobiDB-lite"/>
    </source>
</evidence>
<dbReference type="RefSeq" id="WP_197441767.1">
    <property type="nucleotide sequence ID" value="NZ_CP036267.1"/>
</dbReference>
<dbReference type="GO" id="GO:0043022">
    <property type="term" value="F:ribosome binding"/>
    <property type="evidence" value="ECO:0007669"/>
    <property type="project" value="TreeGrafter"/>
</dbReference>
<protein>
    <submittedName>
        <fullName evidence="3">Peptidyl-tRNA hydrolase ArfB</fullName>
        <ecNumber evidence="3">3.1.1.29</ecNumber>
    </submittedName>
</protein>
<dbReference type="NCBIfam" id="NF006718">
    <property type="entry name" value="PRK09256.1"/>
    <property type="match status" value="1"/>
</dbReference>
<dbReference type="PANTHER" id="PTHR47814">
    <property type="entry name" value="PEPTIDYL-TRNA HYDROLASE ARFB"/>
    <property type="match status" value="1"/>
</dbReference>
<dbReference type="SUPFAM" id="SSF110916">
    <property type="entry name" value="Peptidyl-tRNA hydrolase domain-like"/>
    <property type="match status" value="1"/>
</dbReference>
<feature type="domain" description="Prokaryotic-type class I peptide chain release factors" evidence="2">
    <location>
        <begin position="13"/>
        <end position="139"/>
    </location>
</feature>
<proteinExistence type="predicted"/>
<dbReference type="Pfam" id="PF00472">
    <property type="entry name" value="RF-1"/>
    <property type="match status" value="1"/>
</dbReference>
<dbReference type="EC" id="3.1.1.29" evidence="3"/>
<sequence>METSETELVISSSVAIPLAEIHFEFVRSSGPGGQNVNKVNSQAQLHWNLEESTALSGPVKERLRQREANRINKLGVMRIDCQTSRDREKNRQECLNRLKEIIVRAMEVPKARKKTRTPRWVKEKRLRNKKEKSKLKRLRRPPSLND</sequence>
<dbReference type="KEGG" id="tpol:Mal48_35470"/>
<dbReference type="GO" id="GO:0072344">
    <property type="term" value="P:rescue of stalled ribosome"/>
    <property type="evidence" value="ECO:0007669"/>
    <property type="project" value="TreeGrafter"/>
</dbReference>
<feature type="compositionally biased region" description="Basic residues" evidence="1">
    <location>
        <begin position="111"/>
        <end position="140"/>
    </location>
</feature>
<dbReference type="Gene3D" id="3.30.160.20">
    <property type="match status" value="1"/>
</dbReference>
<evidence type="ECO:0000259" key="2">
    <source>
        <dbReference type="Pfam" id="PF00472"/>
    </source>
</evidence>
<dbReference type="GO" id="GO:0003747">
    <property type="term" value="F:translation release factor activity"/>
    <property type="evidence" value="ECO:0007669"/>
    <property type="project" value="InterPro"/>
</dbReference>
<accession>A0A517QRP1</accession>
<dbReference type="AlphaFoldDB" id="A0A517QRP1"/>
<dbReference type="Proteomes" id="UP000315724">
    <property type="component" value="Chromosome"/>
</dbReference>
<dbReference type="EMBL" id="CP036267">
    <property type="protein sequence ID" value="QDT34287.1"/>
    <property type="molecule type" value="Genomic_DNA"/>
</dbReference>
<dbReference type="GO" id="GO:0004045">
    <property type="term" value="F:peptidyl-tRNA hydrolase activity"/>
    <property type="evidence" value="ECO:0007669"/>
    <property type="project" value="UniProtKB-EC"/>
</dbReference>
<gene>
    <name evidence="3" type="primary">arfB</name>
    <name evidence="3" type="ORF">Mal48_35470</name>
</gene>
<organism evidence="3 4">
    <name type="scientific">Thalassoglobus polymorphus</name>
    <dbReference type="NCBI Taxonomy" id="2527994"/>
    <lineage>
        <taxon>Bacteria</taxon>
        <taxon>Pseudomonadati</taxon>
        <taxon>Planctomycetota</taxon>
        <taxon>Planctomycetia</taxon>
        <taxon>Planctomycetales</taxon>
        <taxon>Planctomycetaceae</taxon>
        <taxon>Thalassoglobus</taxon>
    </lineage>
</organism>
<keyword evidence="4" id="KW-1185">Reference proteome</keyword>
<name>A0A517QRP1_9PLAN</name>
<keyword evidence="3" id="KW-0378">Hydrolase</keyword>
<evidence type="ECO:0000313" key="3">
    <source>
        <dbReference type="EMBL" id="QDT34287.1"/>
    </source>
</evidence>
<feature type="region of interest" description="Disordered" evidence="1">
    <location>
        <begin position="108"/>
        <end position="146"/>
    </location>
</feature>
<evidence type="ECO:0000313" key="4">
    <source>
        <dbReference type="Proteomes" id="UP000315724"/>
    </source>
</evidence>
<reference evidence="3 4" key="1">
    <citation type="submission" date="2019-02" db="EMBL/GenBank/DDBJ databases">
        <title>Deep-cultivation of Planctomycetes and their phenomic and genomic characterization uncovers novel biology.</title>
        <authorList>
            <person name="Wiegand S."/>
            <person name="Jogler M."/>
            <person name="Boedeker C."/>
            <person name="Pinto D."/>
            <person name="Vollmers J."/>
            <person name="Rivas-Marin E."/>
            <person name="Kohn T."/>
            <person name="Peeters S.H."/>
            <person name="Heuer A."/>
            <person name="Rast P."/>
            <person name="Oberbeckmann S."/>
            <person name="Bunk B."/>
            <person name="Jeske O."/>
            <person name="Meyerdierks A."/>
            <person name="Storesund J.E."/>
            <person name="Kallscheuer N."/>
            <person name="Luecker S."/>
            <person name="Lage O.M."/>
            <person name="Pohl T."/>
            <person name="Merkel B.J."/>
            <person name="Hornburger P."/>
            <person name="Mueller R.-W."/>
            <person name="Bruemmer F."/>
            <person name="Labrenz M."/>
            <person name="Spormann A.M."/>
            <person name="Op den Camp H."/>
            <person name="Overmann J."/>
            <person name="Amann R."/>
            <person name="Jetten M.S.M."/>
            <person name="Mascher T."/>
            <person name="Medema M.H."/>
            <person name="Devos D.P."/>
            <person name="Kaster A.-K."/>
            <person name="Ovreas L."/>
            <person name="Rohde M."/>
            <person name="Galperin M.Y."/>
            <person name="Jogler C."/>
        </authorList>
    </citation>
    <scope>NUCLEOTIDE SEQUENCE [LARGE SCALE GENOMIC DNA]</scope>
    <source>
        <strain evidence="3 4">Mal48</strain>
    </source>
</reference>
<dbReference type="PANTHER" id="PTHR47814:SF1">
    <property type="entry name" value="PEPTIDYL-TRNA HYDROLASE ARFB"/>
    <property type="match status" value="1"/>
</dbReference>
<dbReference type="InterPro" id="IPR000352">
    <property type="entry name" value="Pep_chain_release_fac_I"/>
</dbReference>